<evidence type="ECO:0000256" key="2">
    <source>
        <dbReference type="ARBA" id="ARBA00023136"/>
    </source>
</evidence>
<proteinExistence type="predicted"/>
<gene>
    <name evidence="4" type="ORF">GCM10007088_01210</name>
</gene>
<dbReference type="InterPro" id="IPR036942">
    <property type="entry name" value="Beta-barrel_TonB_sf"/>
</dbReference>
<keyword evidence="4" id="KW-0675">Receptor</keyword>
<dbReference type="Gene3D" id="2.40.170.20">
    <property type="entry name" value="TonB-dependent receptor, beta-barrel domain"/>
    <property type="match status" value="1"/>
</dbReference>
<dbReference type="EMBL" id="BMPU01000001">
    <property type="protein sequence ID" value="GGM46194.1"/>
    <property type="molecule type" value="Genomic_DNA"/>
</dbReference>
<comment type="subcellular location">
    <subcellularLocation>
        <location evidence="1">Cell outer membrane</location>
    </subcellularLocation>
</comment>
<organism evidence="4 5">
    <name type="scientific">Porphyromonas pasteri</name>
    <dbReference type="NCBI Taxonomy" id="1583331"/>
    <lineage>
        <taxon>Bacteria</taxon>
        <taxon>Pseudomonadati</taxon>
        <taxon>Bacteroidota</taxon>
        <taxon>Bacteroidia</taxon>
        <taxon>Bacteroidales</taxon>
        <taxon>Porphyromonadaceae</taxon>
        <taxon>Porphyromonas</taxon>
    </lineage>
</organism>
<dbReference type="SUPFAM" id="SSF56935">
    <property type="entry name" value="Porins"/>
    <property type="match status" value="1"/>
</dbReference>
<evidence type="ECO:0000313" key="5">
    <source>
        <dbReference type="Proteomes" id="UP000653477"/>
    </source>
</evidence>
<evidence type="ECO:0000313" key="4">
    <source>
        <dbReference type="EMBL" id="GGM46194.1"/>
    </source>
</evidence>
<comment type="caution">
    <text evidence="4">The sequence shown here is derived from an EMBL/GenBank/DDBJ whole genome shotgun (WGS) entry which is preliminary data.</text>
</comment>
<protein>
    <submittedName>
        <fullName evidence="4">TonB-dependent receptor</fullName>
    </submittedName>
</protein>
<keyword evidence="2" id="KW-0472">Membrane</keyword>
<dbReference type="Gene3D" id="2.60.40.1120">
    <property type="entry name" value="Carboxypeptidase-like, regulatory domain"/>
    <property type="match status" value="1"/>
</dbReference>
<sequence length="924" mass="104619">MNKLITVLACTLTFASVGLGQTTGEPLVIDSQSGKPVAKVHVSIYGPVAKKMLLGQDARSVLALLPKGRYTLTFSAEGYETKQIELVKQENEASGLKQLKLVALREGGNGRYDDLIVSEEDGNEAAGMQDRVTLLTSSRDPFLSASGYVFSTARFRNRGYDSQYNEQMLNGIGMNDLNSGYSAWSLWGGLNDVTRQQETSQSFEPIVSGFGAVGVTNNVTTRPSMFGAQHRLTYSNSNLTYSNRFAYTYASGERKDGWSFAASVARRIGNGQYSYVRGQYYDAWSYFLGVEKKLDEMNSLSLIALGAPTRRGVASATTQEVYDLVGSNFYNPNIGRQGGKWRNARERRNHEPIVQLSHYFSNLEKTLNINTTFSYRFGKNAYSSLNWYNAPDPRADYYRYLPSYFTRMADPNSQDGDAAAIYEELWKSDPNVRYINWDRLYEVNRGNLTTVKDASGRTLATGRKALYMIEDRHTDQREFAWATSANWLPKSWLEITGGANFRHNRTANYAEVGDLLGADFVYDIDKFAERDFGGDATKSQVDLLHPDRIVQKGDRFSYDYTAQSYRYQMWANATYHLTRLDAYTGISYTHTGMQREGHQKRGLFPDNSYGLSDRVKFNDLGVKAGATYELNGHHYLQTNVAYLEQAPTFQNLFISPRTRDSYIEDPKSEKIFSAEASYLVRLPWLRGRVTAFYTHIADHTRSMSFYDDSRASFSNYIITGIATRHLGAEAGFEVKISPTLTANAALALGQYQYANNPSYIQSIDNSNEIVDRDRIYWKGLNVSGTPQTAATLGLTYYSPWYANFGINANYFGRNFVSMSPVIRTDRGRTSLDYNYILPEQLRDGFTVDLFASYSWRITYGTYLRFNLSVSNVLNNRSLPNGGYEQLRIRTIRATDGTQQLYRPFDTKLSYVYGTTFFFNTTLQF</sequence>
<keyword evidence="3" id="KW-0998">Cell outer membrane</keyword>
<dbReference type="RefSeq" id="WP_188807210.1">
    <property type="nucleotide sequence ID" value="NZ_BMPU01000001.1"/>
</dbReference>
<reference evidence="5" key="1">
    <citation type="journal article" date="2019" name="Int. J. Syst. Evol. Microbiol.">
        <title>The Global Catalogue of Microorganisms (GCM) 10K type strain sequencing project: providing services to taxonomists for standard genome sequencing and annotation.</title>
        <authorList>
            <consortium name="The Broad Institute Genomics Platform"/>
            <consortium name="The Broad Institute Genome Sequencing Center for Infectious Disease"/>
            <person name="Wu L."/>
            <person name="Ma J."/>
        </authorList>
    </citation>
    <scope>NUCLEOTIDE SEQUENCE [LARGE SCALE GENOMIC DNA]</scope>
    <source>
        <strain evidence="5">JCM 30531</strain>
    </source>
</reference>
<dbReference type="Proteomes" id="UP000653477">
    <property type="component" value="Unassembled WGS sequence"/>
</dbReference>
<name>A0ABQ2H5R2_9PORP</name>
<evidence type="ECO:0000256" key="3">
    <source>
        <dbReference type="ARBA" id="ARBA00023237"/>
    </source>
</evidence>
<evidence type="ECO:0000256" key="1">
    <source>
        <dbReference type="ARBA" id="ARBA00004442"/>
    </source>
</evidence>
<accession>A0ABQ2H5R2</accession>
<keyword evidence="5" id="KW-1185">Reference proteome</keyword>